<evidence type="ECO:0000313" key="3">
    <source>
        <dbReference type="EMBL" id="MFD1685355.1"/>
    </source>
</evidence>
<dbReference type="InterPro" id="IPR058464">
    <property type="entry name" value="DUF8151"/>
</dbReference>
<dbReference type="AlphaFoldDB" id="A0ABD6DWJ6"/>
<dbReference type="Pfam" id="PF26478">
    <property type="entry name" value="DUF8151"/>
    <property type="match status" value="1"/>
</dbReference>
<feature type="transmembrane region" description="Helical" evidence="1">
    <location>
        <begin position="44"/>
        <end position="65"/>
    </location>
</feature>
<keyword evidence="4" id="KW-1185">Reference proteome</keyword>
<accession>A0ABD6DWJ6</accession>
<feature type="domain" description="DUF8151" evidence="2">
    <location>
        <begin position="1"/>
        <end position="78"/>
    </location>
</feature>
<dbReference type="Proteomes" id="UP001597092">
    <property type="component" value="Unassembled WGS sequence"/>
</dbReference>
<gene>
    <name evidence="3" type="ORF">ACFSAS_06975</name>
</gene>
<evidence type="ECO:0000313" key="4">
    <source>
        <dbReference type="Proteomes" id="UP001597092"/>
    </source>
</evidence>
<sequence>MTTAVLELFPALLELSAFGLGALGLSLAGAYVERFALATVQHGQPLLGLWAAAMGAVALFFAYSLTVDRVLPALLELTGRASPATE</sequence>
<keyword evidence="1" id="KW-1133">Transmembrane helix</keyword>
<dbReference type="RefSeq" id="WP_256306643.1">
    <property type="nucleotide sequence ID" value="NZ_JANHAW010000001.1"/>
</dbReference>
<keyword evidence="1" id="KW-0472">Membrane</keyword>
<protein>
    <recommendedName>
        <fullName evidence="2">DUF8151 domain-containing protein</fullName>
    </recommendedName>
</protein>
<name>A0ABD6DWJ6_9EURY</name>
<reference evidence="3 4" key="1">
    <citation type="journal article" date="2019" name="Int. J. Syst. Evol. Microbiol.">
        <title>The Global Catalogue of Microorganisms (GCM) 10K type strain sequencing project: providing services to taxonomists for standard genome sequencing and annotation.</title>
        <authorList>
            <consortium name="The Broad Institute Genomics Platform"/>
            <consortium name="The Broad Institute Genome Sequencing Center for Infectious Disease"/>
            <person name="Wu L."/>
            <person name="Ma J."/>
        </authorList>
    </citation>
    <scope>NUCLEOTIDE SEQUENCE [LARGE SCALE GENOMIC DNA]</scope>
    <source>
        <strain evidence="3 4">CGMCC 1.10387</strain>
    </source>
</reference>
<organism evidence="3 4">
    <name type="scientific">Halobellus litoreus</name>
    <dbReference type="NCBI Taxonomy" id="755310"/>
    <lineage>
        <taxon>Archaea</taxon>
        <taxon>Methanobacteriati</taxon>
        <taxon>Methanobacteriota</taxon>
        <taxon>Stenosarchaea group</taxon>
        <taxon>Halobacteria</taxon>
        <taxon>Halobacteriales</taxon>
        <taxon>Haloferacaceae</taxon>
        <taxon>Halobellus</taxon>
    </lineage>
</organism>
<comment type="caution">
    <text evidence="3">The sequence shown here is derived from an EMBL/GenBank/DDBJ whole genome shotgun (WGS) entry which is preliminary data.</text>
</comment>
<keyword evidence="1" id="KW-0812">Transmembrane</keyword>
<feature type="transmembrane region" description="Helical" evidence="1">
    <location>
        <begin position="12"/>
        <end position="32"/>
    </location>
</feature>
<dbReference type="EMBL" id="JBHUDP010000002">
    <property type="protein sequence ID" value="MFD1685355.1"/>
    <property type="molecule type" value="Genomic_DNA"/>
</dbReference>
<evidence type="ECO:0000256" key="1">
    <source>
        <dbReference type="SAM" id="Phobius"/>
    </source>
</evidence>
<proteinExistence type="predicted"/>
<evidence type="ECO:0000259" key="2">
    <source>
        <dbReference type="Pfam" id="PF26478"/>
    </source>
</evidence>